<dbReference type="OrthoDB" id="5397460at2759"/>
<name>A0A8H3FQ91_9LECA</name>
<comment type="caution">
    <text evidence="1">The sequence shown here is derived from an EMBL/GenBank/DDBJ whole genome shotgun (WGS) entry which is preliminary data.</text>
</comment>
<dbReference type="AlphaFoldDB" id="A0A8H3FQ91"/>
<evidence type="ECO:0000313" key="1">
    <source>
        <dbReference type="EMBL" id="CAF9927062.1"/>
    </source>
</evidence>
<evidence type="ECO:0000313" key="2">
    <source>
        <dbReference type="Proteomes" id="UP000664203"/>
    </source>
</evidence>
<keyword evidence="2" id="KW-1185">Reference proteome</keyword>
<proteinExistence type="predicted"/>
<dbReference type="EMBL" id="CAJPDR010000223">
    <property type="protein sequence ID" value="CAF9927062.1"/>
    <property type="molecule type" value="Genomic_DNA"/>
</dbReference>
<gene>
    <name evidence="1" type="ORF">ALECFALPRED_003614</name>
</gene>
<dbReference type="Proteomes" id="UP000664203">
    <property type="component" value="Unassembled WGS sequence"/>
</dbReference>
<protein>
    <submittedName>
        <fullName evidence="1">Uncharacterized protein</fullName>
    </submittedName>
</protein>
<accession>A0A8H3FQ91</accession>
<organism evidence="1 2">
    <name type="scientific">Alectoria fallacina</name>
    <dbReference type="NCBI Taxonomy" id="1903189"/>
    <lineage>
        <taxon>Eukaryota</taxon>
        <taxon>Fungi</taxon>
        <taxon>Dikarya</taxon>
        <taxon>Ascomycota</taxon>
        <taxon>Pezizomycotina</taxon>
        <taxon>Lecanoromycetes</taxon>
        <taxon>OSLEUM clade</taxon>
        <taxon>Lecanoromycetidae</taxon>
        <taxon>Lecanorales</taxon>
        <taxon>Lecanorineae</taxon>
        <taxon>Parmeliaceae</taxon>
        <taxon>Alectoria</taxon>
    </lineage>
</organism>
<sequence length="92" mass="9857">MGIWFNPLPAAQPPLTLDSCRAKIYQLMQLTCFPSEGGPFNVAAVNLQTLPDAGTNGSQVDPGYPSYVIVPETYDDVFTDVPADGETGDGEY</sequence>
<reference evidence="1" key="1">
    <citation type="submission" date="2021-03" db="EMBL/GenBank/DDBJ databases">
        <authorList>
            <person name="Tagirdzhanova G."/>
        </authorList>
    </citation>
    <scope>NUCLEOTIDE SEQUENCE</scope>
</reference>